<dbReference type="Pfam" id="PF13229">
    <property type="entry name" value="Beta_helix"/>
    <property type="match status" value="1"/>
</dbReference>
<evidence type="ECO:0000313" key="3">
    <source>
        <dbReference type="Proteomes" id="UP000290407"/>
    </source>
</evidence>
<keyword evidence="3" id="KW-1185">Reference proteome</keyword>
<protein>
    <submittedName>
        <fullName evidence="2">Right-handed parallel beta-helix repeat-containing protein</fullName>
    </submittedName>
</protein>
<reference evidence="2 3" key="1">
    <citation type="submission" date="2019-01" db="EMBL/GenBank/DDBJ databases">
        <title>Spirosoma flava sp. nov., a propanil-degrading bacterium isolated from herbicide-contaminated soil.</title>
        <authorList>
            <person name="Zhang L."/>
            <person name="Jiang J.-D."/>
        </authorList>
    </citation>
    <scope>NUCLEOTIDE SEQUENCE [LARGE SCALE GENOMIC DNA]</scope>
    <source>
        <strain evidence="2 3">TY50</strain>
    </source>
</reference>
<dbReference type="InterPro" id="IPR011050">
    <property type="entry name" value="Pectin_lyase_fold/virulence"/>
</dbReference>
<dbReference type="EMBL" id="SBLB01000003">
    <property type="protein sequence ID" value="RYC69630.1"/>
    <property type="molecule type" value="Genomic_DNA"/>
</dbReference>
<comment type="caution">
    <text evidence="2">The sequence shown here is derived from an EMBL/GenBank/DDBJ whole genome shotgun (WGS) entry which is preliminary data.</text>
</comment>
<feature type="domain" description="Right handed beta helix" evidence="1">
    <location>
        <begin position="168"/>
        <end position="261"/>
    </location>
</feature>
<dbReference type="AlphaFoldDB" id="A0A4Q2UPU1"/>
<proteinExistence type="predicted"/>
<dbReference type="Gene3D" id="2.160.20.10">
    <property type="entry name" value="Single-stranded right-handed beta-helix, Pectin lyase-like"/>
    <property type="match status" value="1"/>
</dbReference>
<accession>A0A4Q2UPU1</accession>
<dbReference type="Proteomes" id="UP000290407">
    <property type="component" value="Unassembled WGS sequence"/>
</dbReference>
<dbReference type="RefSeq" id="WP_129601851.1">
    <property type="nucleotide sequence ID" value="NZ_SBLB01000003.1"/>
</dbReference>
<gene>
    <name evidence="2" type="ORF">EQG79_13600</name>
</gene>
<dbReference type="InterPro" id="IPR039448">
    <property type="entry name" value="Beta_helix"/>
</dbReference>
<evidence type="ECO:0000259" key="1">
    <source>
        <dbReference type="Pfam" id="PF13229"/>
    </source>
</evidence>
<evidence type="ECO:0000313" key="2">
    <source>
        <dbReference type="EMBL" id="RYC69630.1"/>
    </source>
</evidence>
<dbReference type="InterPro" id="IPR012334">
    <property type="entry name" value="Pectin_lyas_fold"/>
</dbReference>
<name>A0A4Q2UPU1_9BACT</name>
<dbReference type="SUPFAM" id="SSF51126">
    <property type="entry name" value="Pectin lyase-like"/>
    <property type="match status" value="1"/>
</dbReference>
<sequence>MGVHTKQLRGYHILDDETALSAYKGLVNRAMLASGRAYTYDQGASGSPDGVLTLGATGKGSGLWRARVQQAVNLRDYITVPSGQNATSQVQKAVNYCIATGRSLYVPGGPDIYIANVLINNSLTIFGDSNRSVFALAEDDAYCFVIDTLNQTCLRDVFMVSPPSYGLNTGGMYVTGGNSYSVIDNCFFLNCQQSIHLHNAAFQTIKNNRFLAGRYGVWVENQPHPDGGDSIIEKNKFCGNSLASIFYRSSGGLMVYKNKFLPHNGVENGVAFNMTLAPGAQTVDLFIQQNSIESYTNYGIILQMGAGSQFYDVLISQNQIVDYSANPTNTNIAINGDGGTLENVFVTDNILKNKGDAIYANNVNGFLSTDNIIDSFPSLNLTNTRAYNLTNTVTNHKVFGNIQKRQALADILPNGDGTNLVAYGASQSLSSGQKVQARTNIGAMTVSDLKLSAVTTGSGVQYAPILTLPGSSGASYDGSIVEVALGGYSSNAKKVLTINVGQRDAFIANAICQGDNGAPGKVVAYQNADNSTTLYAVVDSYMEVGVFYIKTVQSTPVTTLALSSSTPTGTLIYDSSVTKPNLEVGSDFVRAGGNMIPSVLEKAGAPSTTDIPDKSWRLVDNTSDGSVKLYYNKGGTLKSVTLS</sequence>
<organism evidence="2 3">
    <name type="scientific">Spirosoma sordidisoli</name>
    <dbReference type="NCBI Taxonomy" id="2502893"/>
    <lineage>
        <taxon>Bacteria</taxon>
        <taxon>Pseudomonadati</taxon>
        <taxon>Bacteroidota</taxon>
        <taxon>Cytophagia</taxon>
        <taxon>Cytophagales</taxon>
        <taxon>Cytophagaceae</taxon>
        <taxon>Spirosoma</taxon>
    </lineage>
</organism>